<dbReference type="UCSC" id="uc058pgr.1">
    <property type="organism name" value="human"/>
</dbReference>
<accession>F8VW48</accession>
<dbReference type="InterPro" id="IPR036941">
    <property type="entry name" value="Rcpt_L-dom_sf"/>
</dbReference>
<feature type="non-terminal residue" evidence="2">
    <location>
        <position position="116"/>
    </location>
</feature>
<feature type="domain" description="Receptor L-domain" evidence="1">
    <location>
        <begin position="2"/>
        <end position="107"/>
    </location>
</feature>
<name>F8VW48_HUMAN</name>
<dbReference type="HGNC" id="HGNC:3431">
    <property type="gene designation" value="ERBB3"/>
</dbReference>
<evidence type="ECO:0000313" key="2">
    <source>
        <dbReference type="Ensembl" id="ENSP00000449138.1"/>
    </source>
</evidence>
<dbReference type="SMR" id="F8VW48"/>
<dbReference type="OMA" id="GACETLC"/>
<evidence type="ECO:0000313" key="3">
    <source>
        <dbReference type="Proteomes" id="UP000005640"/>
    </source>
</evidence>
<reference evidence="2" key="5">
    <citation type="submission" date="2025-09" db="UniProtKB">
        <authorList>
            <consortium name="Ensembl"/>
        </authorList>
    </citation>
    <scope>IDENTIFICATION</scope>
</reference>
<dbReference type="Gene3D" id="3.80.20.20">
    <property type="entry name" value="Receptor L-domain"/>
    <property type="match status" value="1"/>
</dbReference>
<dbReference type="OpenTargets" id="ENSG00000065361"/>
<reference evidence="2 3" key="3">
    <citation type="journal article" date="2006" name="Nature">
        <title>The finished DNA sequence of human chromosome 12.</title>
        <authorList>
            <consortium name="Baylor College of Medicine Human Genome Sequencing Center Sequence Production Team"/>
            <person name="Scherer S.E."/>
            <person name="Muzny D.M."/>
            <person name="Buhay C.J."/>
            <person name="Chen R."/>
            <person name="Cree A."/>
            <person name="Ding Y."/>
            <person name="Dugan-Rocha S."/>
            <person name="Gill R."/>
            <person name="Gunaratne P."/>
            <person name="Harris R.A."/>
            <person name="Hawes A.C."/>
            <person name="Hernandez J."/>
            <person name="Hodgson A.V."/>
            <person name="Hume J."/>
            <person name="Jackson A."/>
            <person name="Khan Z.M."/>
            <person name="Kovar-Smith C."/>
            <person name="Lewis L.R."/>
            <person name="Lozado R.J."/>
            <person name="Metzker M.L."/>
            <person name="Milosavljevic A."/>
            <person name="Miner G.R."/>
            <person name="Montgomery K.T."/>
            <person name="Morgan M.B."/>
            <person name="Nazareth L.V."/>
            <person name="Scott G."/>
            <person name="Sodergren E."/>
            <person name="Song X.Z."/>
            <person name="Steffen D."/>
            <person name="Lovering R.C."/>
            <person name="Wheeler D.A."/>
            <person name="Worley K.C."/>
            <person name="Yuan Y."/>
            <person name="Zhang Z."/>
            <person name="Adams C.Q."/>
            <person name="Ansari-Lari M.A."/>
            <person name="Ayele M."/>
            <person name="Brown M.J."/>
            <person name="Chen G."/>
            <person name="Chen Z."/>
            <person name="Clerc-Blankenburg K.P."/>
            <person name="Davis C."/>
            <person name="Delgado O."/>
            <person name="Dinh H.H."/>
            <person name="Draper H."/>
            <person name="Gonzalez-Garay M.L."/>
            <person name="Havlak P."/>
            <person name="Jackson L.R."/>
            <person name="Jacob L.S."/>
            <person name="Kelly S.H."/>
            <person name="Li L."/>
            <person name="Li Z."/>
            <person name="Liu J."/>
            <person name="Liu W."/>
            <person name="Lu J."/>
            <person name="Maheshwari M."/>
            <person name="Nguyen B.V."/>
            <person name="Okwuonu G.O."/>
            <person name="Pasternak S."/>
            <person name="Perez L.M."/>
            <person name="Plopper F.J."/>
            <person name="Santibanez J."/>
            <person name="Shen H."/>
            <person name="Tabor P.E."/>
            <person name="Verduzco D."/>
            <person name="Waldron L."/>
            <person name="Wang Q."/>
            <person name="Williams G.A."/>
            <person name="Zhang J."/>
            <person name="Zhou J."/>
            <person name="Allen C.C."/>
            <person name="Amin A.G."/>
            <person name="Anyalebechi V."/>
            <person name="Bailey M."/>
            <person name="Barbaria J.A."/>
            <person name="Bimage K.E."/>
            <person name="Bryant N.P."/>
            <person name="Burch P.E."/>
            <person name="Burkett C.E."/>
            <person name="Burrell K.L."/>
            <person name="Calderon E."/>
            <person name="Cardenas V."/>
            <person name="Carter K."/>
            <person name="Casias K."/>
            <person name="Cavazos I."/>
            <person name="Cavazos S.R."/>
            <person name="Ceasar H."/>
            <person name="Chacko J."/>
            <person name="Chan S.N."/>
            <person name="Chavez D."/>
            <person name="Christopoulos C."/>
            <person name="Chu J."/>
            <person name="Cockrell R."/>
            <person name="Cox C.D."/>
            <person name="Dang M."/>
            <person name="Dathorne S.R."/>
            <person name="David R."/>
            <person name="Davis C.M."/>
            <person name="Davy-Carroll L."/>
            <person name="Deshazo D.R."/>
            <person name="Donlin J.E."/>
            <person name="D'Souza L."/>
            <person name="Eaves K.A."/>
            <person name="Egan A."/>
            <person name="Emery-Cohen A.J."/>
            <person name="Escotto M."/>
            <person name="Flagg N."/>
            <person name="Forbes L.D."/>
            <person name="Gabisi A.M."/>
            <person name="Garza M."/>
            <person name="Hamilton C."/>
            <person name="Henderson N."/>
            <person name="Hernandez O."/>
            <person name="Hines S."/>
            <person name="Hogues M.E."/>
            <person name="Huang M."/>
            <person name="Idlebird D.G."/>
            <person name="Johnson R."/>
            <person name="Jolivet A."/>
            <person name="Jones S."/>
            <person name="Kagan R."/>
            <person name="King L.M."/>
            <person name="Leal B."/>
            <person name="Lebow H."/>
            <person name="Lee S."/>
            <person name="LeVan J.M."/>
            <person name="Lewis L.C."/>
            <person name="London P."/>
            <person name="Lorensuhewa L.M."/>
            <person name="Loulseged H."/>
            <person name="Lovett D.A."/>
            <person name="Lucier A."/>
            <person name="Lucier R.L."/>
            <person name="Ma J."/>
            <person name="Madu R.C."/>
            <person name="Mapua P."/>
            <person name="Martindale A.D."/>
            <person name="Martinez E."/>
            <person name="Massey E."/>
            <person name="Mawhiney S."/>
            <person name="Meador M.G."/>
            <person name="Mendez S."/>
            <person name="Mercado C."/>
            <person name="Mercado I.C."/>
            <person name="Merritt C.E."/>
            <person name="Miner Z.L."/>
            <person name="Minja E."/>
            <person name="Mitchell T."/>
            <person name="Mohabbat F."/>
            <person name="Mohabbat K."/>
            <person name="Montgomery B."/>
            <person name="Moore N."/>
            <person name="Morris S."/>
            <person name="Munidasa M."/>
            <person name="Ngo R.N."/>
            <person name="Nguyen N.B."/>
            <person name="Nickerson E."/>
            <person name="Nwaokelemeh O.O."/>
            <person name="Nwokenkwo S."/>
            <person name="Obregon M."/>
            <person name="Oguh M."/>
            <person name="Oragunye N."/>
            <person name="Oviedo R.J."/>
            <person name="Parish B.J."/>
            <person name="Parker D.N."/>
            <person name="Parrish J."/>
            <person name="Parks K.L."/>
            <person name="Paul H.A."/>
            <person name="Payton B.A."/>
            <person name="Perez A."/>
            <person name="Perrin W."/>
            <person name="Pickens A."/>
            <person name="Primus E.L."/>
            <person name="Pu L.L."/>
            <person name="Puazo M."/>
            <person name="Quiles M.M."/>
            <person name="Quiroz J.B."/>
            <person name="Rabata D."/>
            <person name="Reeves K."/>
            <person name="Ruiz S.J."/>
            <person name="Shao H."/>
            <person name="Sisson I."/>
            <person name="Sonaike T."/>
            <person name="Sorelle R.P."/>
            <person name="Sutton A.E."/>
            <person name="Svatek A.F."/>
            <person name="Svetz L.A."/>
            <person name="Tamerisa K.S."/>
            <person name="Taylor T.R."/>
            <person name="Teague B."/>
            <person name="Thomas N."/>
            <person name="Thorn R.D."/>
            <person name="Trejos Z.Y."/>
            <person name="Trevino B.K."/>
            <person name="Ukegbu O.N."/>
            <person name="Urban J.B."/>
            <person name="Vasquez L.I."/>
            <person name="Vera V.A."/>
            <person name="Villasana D.M."/>
            <person name="Wang L."/>
            <person name="Ward-Moore S."/>
            <person name="Warren J.T."/>
            <person name="Wei X."/>
            <person name="White F."/>
            <person name="Williamson A.L."/>
            <person name="Wleczyk R."/>
            <person name="Wooden H.S."/>
            <person name="Wooden S.H."/>
            <person name="Yen J."/>
            <person name="Yoon L."/>
            <person name="Yoon V."/>
            <person name="Zorrilla S.E."/>
            <person name="Nelson D."/>
            <person name="Kucherlapati R."/>
            <person name="Weinstock G."/>
            <person name="Gibbs R.A."/>
            <person name="null."/>
        </authorList>
    </citation>
    <scope>NUCLEOTIDE SEQUENCE [LARGE SCALE GENOMIC DNA]</scope>
</reference>
<reference evidence="2 3" key="2">
    <citation type="journal article" date="2004" name="Nature">
        <title>Finishing the euchromatic sequence of the human genome.</title>
        <authorList>
            <consortium name="International Human Genome Sequencing Consortium"/>
        </authorList>
    </citation>
    <scope>NUCLEOTIDE SEQUENCE [LARGE SCALE GENOMIC DNA]</scope>
</reference>
<dbReference type="SUPFAM" id="SSF52058">
    <property type="entry name" value="L domain-like"/>
    <property type="match status" value="1"/>
</dbReference>
<dbReference type="ProteomicsDB" id="28934"/>
<dbReference type="ExpressionAtlas" id="F8VW48">
    <property type="expression patterns" value="baseline and differential"/>
</dbReference>
<dbReference type="ChiTaRS" id="ERBB3">
    <property type="organism name" value="human"/>
</dbReference>
<dbReference type="Antibodypedia" id="3428">
    <property type="antibodies" value="2799 antibodies from 55 providers"/>
</dbReference>
<evidence type="ECO:0000259" key="1">
    <source>
        <dbReference type="Pfam" id="PF01030"/>
    </source>
</evidence>
<gene>
    <name evidence="2" type="primary">ERBB3</name>
</gene>
<dbReference type="AlphaFoldDB" id="F8VW48"/>
<reference evidence="2 3" key="1">
    <citation type="journal article" date="2001" name="Nature">
        <title>Initial sequencing and analysis of the human genome.</title>
        <authorList>
            <consortium name="International Human Genome Sequencing Consortium"/>
            <person name="Lander E.S."/>
            <person name="Linton L.M."/>
            <person name="Birren B."/>
            <person name="Nusbaum C."/>
            <person name="Zody M.C."/>
            <person name="Baldwin J."/>
            <person name="Devon K."/>
            <person name="Dewar K."/>
            <person name="Doyle M."/>
            <person name="FitzHugh W."/>
            <person name="Funke R."/>
            <person name="Gage D."/>
            <person name="Harris K."/>
            <person name="Heaford A."/>
            <person name="Howland J."/>
            <person name="Kann L."/>
            <person name="Lehoczky J."/>
            <person name="LeVine R."/>
            <person name="McEwan P."/>
            <person name="McKernan K."/>
            <person name="Meldrim J."/>
            <person name="Mesirov J.P."/>
            <person name="Miranda C."/>
            <person name="Morris W."/>
            <person name="Naylor J."/>
            <person name="Raymond C."/>
            <person name="Rosetti M."/>
            <person name="Santos R."/>
            <person name="Sheridan A."/>
            <person name="Sougnez C."/>
            <person name="Stange-Thomann N."/>
            <person name="Stojanovic N."/>
            <person name="Subramanian A."/>
            <person name="Wyman D."/>
            <person name="Rogers J."/>
            <person name="Sulston J."/>
            <person name="Ainscough R."/>
            <person name="Beck S."/>
            <person name="Bentley D."/>
            <person name="Burton J."/>
            <person name="Clee C."/>
            <person name="Carter N."/>
            <person name="Coulson A."/>
            <person name="Deadman R."/>
            <person name="Deloukas P."/>
            <person name="Dunham A."/>
            <person name="Dunham I."/>
            <person name="Durbin R."/>
            <person name="French L."/>
            <person name="Grafham D."/>
            <person name="Gregory S."/>
            <person name="Hubbard T."/>
            <person name="Humphray S."/>
            <person name="Hunt A."/>
            <person name="Jones M."/>
            <person name="Lloyd C."/>
            <person name="McMurray A."/>
            <person name="Matthews L."/>
            <person name="Mercer S."/>
            <person name="Milne S."/>
            <person name="Mullikin J.C."/>
            <person name="Mungall A."/>
            <person name="Plumb R."/>
            <person name="Ross M."/>
            <person name="Shownkeen R."/>
            <person name="Sims S."/>
            <person name="Waterston R.H."/>
            <person name="Wilson R.K."/>
            <person name="Hillier L.W."/>
            <person name="McPherson J.D."/>
            <person name="Marra M.A."/>
            <person name="Mardis E.R."/>
            <person name="Fulton L.A."/>
            <person name="Chinwalla A.T."/>
            <person name="Pepin K.H."/>
            <person name="Gish W.R."/>
            <person name="Chissoe S.L."/>
            <person name="Wendl M.C."/>
            <person name="Delehaunty K.D."/>
            <person name="Miner T.L."/>
            <person name="Delehaunty A."/>
            <person name="Kramer J.B."/>
            <person name="Cook L.L."/>
            <person name="Fulton R.S."/>
            <person name="Johnson D.L."/>
            <person name="Minx P.J."/>
            <person name="Clifton S.W."/>
            <person name="Hawkins T."/>
            <person name="Branscomb E."/>
            <person name="Predki P."/>
            <person name="Richardson P."/>
            <person name="Wenning S."/>
            <person name="Slezak T."/>
            <person name="Doggett N."/>
            <person name="Cheng J.F."/>
            <person name="Olsen A."/>
            <person name="Lucas S."/>
            <person name="Elkin C."/>
            <person name="Uberbacher E."/>
            <person name="Frazier M."/>
            <person name="Gibbs R.A."/>
            <person name="Muzny D.M."/>
            <person name="Scherer S.E."/>
            <person name="Bouck J.B."/>
            <person name="Sodergren E.J."/>
            <person name="Worley K.C."/>
            <person name="Rives C.M."/>
            <person name="Gorrell J.H."/>
            <person name="Metzker M.L."/>
            <person name="Naylor S.L."/>
            <person name="Kucherlapati R.S."/>
            <person name="Nelson D.L."/>
            <person name="Weinstock G.M."/>
            <person name="Sakaki Y."/>
            <person name="Fujiyama A."/>
            <person name="Hattori M."/>
            <person name="Yada T."/>
            <person name="Toyoda A."/>
            <person name="Itoh T."/>
            <person name="Kawagoe C."/>
            <person name="Watanabe H."/>
            <person name="Totoki Y."/>
            <person name="Taylor T."/>
            <person name="Weissenbach J."/>
            <person name="Heilig R."/>
            <person name="Saurin W."/>
            <person name="Artiguenave F."/>
            <person name="Brottier P."/>
            <person name="Bruls T."/>
            <person name="Pelletier E."/>
            <person name="Robert C."/>
            <person name="Wincker P."/>
            <person name="Smith D.R."/>
            <person name="Doucette-Stamm L."/>
            <person name="Rubenfield M."/>
            <person name="Weinstock K."/>
            <person name="Lee H.M."/>
            <person name="Dubois J."/>
            <person name="Rosenthal A."/>
            <person name="Platzer M."/>
            <person name="Nyakatura G."/>
            <person name="Taudien S."/>
            <person name="Rump A."/>
            <person name="Yang H."/>
            <person name="Yu J."/>
            <person name="Wang J."/>
            <person name="Huang G."/>
            <person name="Gu J."/>
            <person name="Hood L."/>
            <person name="Rowen L."/>
            <person name="Madan A."/>
            <person name="Qin S."/>
            <person name="Davis R.W."/>
            <person name="Federspiel N.A."/>
            <person name="Abola A.P."/>
            <person name="Proctor M.J."/>
            <person name="Myers R.M."/>
            <person name="Schmutz J."/>
            <person name="Dickson M."/>
            <person name="Grimwood J."/>
            <person name="Cox D.R."/>
            <person name="Olson M.V."/>
            <person name="Kaul R."/>
            <person name="Raymond C."/>
            <person name="Shimizu N."/>
            <person name="Kawasaki K."/>
            <person name="Minoshima S."/>
            <person name="Evans G.A."/>
            <person name="Athanasiou M."/>
            <person name="Schultz R."/>
            <person name="Roe B.A."/>
            <person name="Chen F."/>
            <person name="Pan H."/>
            <person name="Ramser J."/>
            <person name="Lehrach H."/>
            <person name="Reinhardt R."/>
            <person name="McCombie W.R."/>
            <person name="de la Bastide M."/>
            <person name="Dedhia N."/>
            <person name="Blocker H."/>
            <person name="Hornischer K."/>
            <person name="Nordsiek G."/>
            <person name="Agarwala R."/>
            <person name="Aravind L."/>
            <person name="Bailey J.A."/>
            <person name="Bateman A."/>
            <person name="Batzoglou S."/>
            <person name="Birney E."/>
            <person name="Bork P."/>
            <person name="Brown D.G."/>
            <person name="Burge C.B."/>
            <person name="Cerutti L."/>
            <person name="Chen H.C."/>
            <person name="Church D."/>
            <person name="Clamp M."/>
            <person name="Copley R.R."/>
            <person name="Doerks T."/>
            <person name="Eddy S.R."/>
            <person name="Eichler E.E."/>
            <person name="Furey T.S."/>
            <person name="Galagan J."/>
            <person name="Gilbert J.G."/>
            <person name="Harmon C."/>
            <person name="Hayashizaki Y."/>
            <person name="Haussler D."/>
            <person name="Hermjakob H."/>
            <person name="Hokamp K."/>
            <person name="Jang W."/>
            <person name="Johnson L.S."/>
            <person name="Jones T.A."/>
            <person name="Kasif S."/>
            <person name="Kaspryzk A."/>
            <person name="Kennedy S."/>
            <person name="Kent W.J."/>
            <person name="Kitts P."/>
            <person name="Koonin E.V."/>
            <person name="Korf I."/>
            <person name="Kulp D."/>
            <person name="Lancet D."/>
            <person name="Lowe T.M."/>
            <person name="McLysaght A."/>
            <person name="Mikkelsen T."/>
            <person name="Moran J.V."/>
            <person name="Mulder N."/>
            <person name="Pollara V.J."/>
            <person name="Ponting C.P."/>
            <person name="Schuler G."/>
            <person name="Schultz J."/>
            <person name="Slater G."/>
            <person name="Smit A.F."/>
            <person name="Stupka E."/>
            <person name="Szustakowski J."/>
            <person name="Thierry-Mieg D."/>
            <person name="Thierry-Mieg J."/>
            <person name="Wagner L."/>
            <person name="Wallis J."/>
            <person name="Wheeler R."/>
            <person name="Williams A."/>
            <person name="Wolf Y.I."/>
            <person name="Wolfe K.H."/>
            <person name="Yang S.P."/>
            <person name="Yeh R.F."/>
            <person name="Collins F."/>
            <person name="Guyer M.S."/>
            <person name="Peterson J."/>
            <person name="Felsenfeld A."/>
            <person name="Wetterstrand K.A."/>
            <person name="Patrinos A."/>
            <person name="Morgan M.J."/>
            <person name="de Jong P."/>
            <person name="Catanese J.J."/>
            <person name="Osoegawa K."/>
            <person name="Shizuya H."/>
            <person name="Choi S."/>
            <person name="Chen Y.J."/>
        </authorList>
    </citation>
    <scope>NUCLEOTIDE SEQUENCE [LARGE SCALE GENOMIC DNA]</scope>
</reference>
<dbReference type="Proteomes" id="UP000005640">
    <property type="component" value="Chromosome 12"/>
</dbReference>
<organism evidence="2 3">
    <name type="scientific">Homo sapiens</name>
    <name type="common">Human</name>
    <dbReference type="NCBI Taxonomy" id="9606"/>
    <lineage>
        <taxon>Eukaryota</taxon>
        <taxon>Metazoa</taxon>
        <taxon>Chordata</taxon>
        <taxon>Craniata</taxon>
        <taxon>Vertebrata</taxon>
        <taxon>Euteleostomi</taxon>
        <taxon>Mammalia</taxon>
        <taxon>Eutheria</taxon>
        <taxon>Euarchontoglires</taxon>
        <taxon>Primates</taxon>
        <taxon>Haplorrhini</taxon>
        <taxon>Catarrhini</taxon>
        <taxon>Hominidae</taxon>
        <taxon>Homo</taxon>
    </lineage>
</organism>
<dbReference type="Ensembl" id="ENST00000549061.5">
    <property type="protein sequence ID" value="ENSP00000449138.1"/>
    <property type="gene ID" value="ENSG00000065361.18"/>
</dbReference>
<dbReference type="OrthoDB" id="6219513at2759"/>
<dbReference type="MassIVE" id="F8VW48"/>
<dbReference type="Bgee" id="ENSG00000065361">
    <property type="expression patterns" value="Expressed in trigeminal ganglion and 191 other cell types or tissues"/>
</dbReference>
<reference evidence="2" key="4">
    <citation type="submission" date="2025-08" db="UniProtKB">
        <authorList>
            <consortium name="Ensembl"/>
        </authorList>
    </citation>
    <scope>IDENTIFICATION</scope>
</reference>
<evidence type="ECO:0007829" key="5">
    <source>
        <dbReference type="ProteomicsDB" id="F8VW48"/>
    </source>
</evidence>
<evidence type="ECO:0007829" key="4">
    <source>
        <dbReference type="PeptideAtlas" id="F8VW48"/>
    </source>
</evidence>
<proteinExistence type="evidence at protein level"/>
<dbReference type="Ensembl" id="ENST00000549061.5">
    <property type="protein sequence ID" value="ENSP00000449138.1"/>
    <property type="gene ID" value="ENSG00000065361.17"/>
</dbReference>
<dbReference type="EMBL" id="AC034102">
    <property type="status" value="NOT_ANNOTATED_CDS"/>
    <property type="molecule type" value="Genomic_DNA"/>
</dbReference>
<sequence length="116" mass="13312">MGNLEIVLTGHNADLSFLQWIREVTGYVLVAMNEFSTLPLPNLRVVRGTQVYDGKFAIFVMLNYNTNSSHALRQLRLTQLTEILSGGVYIEKNDKLCHMDTIDWRDIVRDRDAEIV</sequence>
<dbReference type="VEuPathDB" id="HostDB:ENSG00000065361"/>
<dbReference type="GeneTree" id="ENSGT00940000156107"/>
<keyword evidence="4 5" id="KW-1267">Proteomics identification</keyword>
<dbReference type="Pfam" id="PF01030">
    <property type="entry name" value="Recep_L_domain"/>
    <property type="match status" value="1"/>
</dbReference>
<protein>
    <submittedName>
        <fullName evidence="2">Erb-b2 receptor tyrosine kinase 3</fullName>
    </submittedName>
</protein>
<keyword evidence="3" id="KW-1185">Reference proteome</keyword>
<dbReference type="InterPro" id="IPR000494">
    <property type="entry name" value="Rcpt_L-dom"/>
</dbReference>